<protein>
    <submittedName>
        <fullName evidence="1">Uncharacterized protein</fullName>
    </submittedName>
</protein>
<reference evidence="1" key="1">
    <citation type="journal article" date="2015" name="Nature">
        <title>Complex archaea that bridge the gap between prokaryotes and eukaryotes.</title>
        <authorList>
            <person name="Spang A."/>
            <person name="Saw J.H."/>
            <person name="Jorgensen S.L."/>
            <person name="Zaremba-Niedzwiedzka K."/>
            <person name="Martijn J."/>
            <person name="Lind A.E."/>
            <person name="van Eijk R."/>
            <person name="Schleper C."/>
            <person name="Guy L."/>
            <person name="Ettema T.J."/>
        </authorList>
    </citation>
    <scope>NUCLEOTIDE SEQUENCE</scope>
</reference>
<name>A0A0F9NPL7_9ZZZZ</name>
<gene>
    <name evidence="1" type="ORF">LCGC14_0925260</name>
</gene>
<accession>A0A0F9NPL7</accession>
<comment type="caution">
    <text evidence="1">The sequence shown here is derived from an EMBL/GenBank/DDBJ whole genome shotgun (WGS) entry which is preliminary data.</text>
</comment>
<dbReference type="EMBL" id="LAZR01003147">
    <property type="protein sequence ID" value="KKN21440.1"/>
    <property type="molecule type" value="Genomic_DNA"/>
</dbReference>
<evidence type="ECO:0000313" key="1">
    <source>
        <dbReference type="EMBL" id="KKN21440.1"/>
    </source>
</evidence>
<dbReference type="AlphaFoldDB" id="A0A0F9NPL7"/>
<proteinExistence type="predicted"/>
<sequence length="46" mass="5384">MTRTHALYRLLRDELTALGFWKAKPRGNPAKAYQVMREKHGDKTNL</sequence>
<organism evidence="1">
    <name type="scientific">marine sediment metagenome</name>
    <dbReference type="NCBI Taxonomy" id="412755"/>
    <lineage>
        <taxon>unclassified sequences</taxon>
        <taxon>metagenomes</taxon>
        <taxon>ecological metagenomes</taxon>
    </lineage>
</organism>